<sequence length="163" mass="17785">MDIVYILLRAALVVALIIVLTRLNGLRSFSKMSGFDFAITVAKGSVLASAVMAGQPSAFWGNMGALVALFVVQRAISTARTRLGWFHRTVDNSPLLLMRDGEIIEENLRRGRVSRSDLMGKLREANALRLQDVRAVILEDTGDVSVLHGDTQVDDCLLDGVTT</sequence>
<keyword evidence="3" id="KW-1003">Cell membrane</keyword>
<reference evidence="9" key="1">
    <citation type="submission" date="2020-12" db="EMBL/GenBank/DDBJ databases">
        <title>Bacterial taxonomy.</title>
        <authorList>
            <person name="Pan X."/>
        </authorList>
    </citation>
    <scope>NUCLEOTIDE SEQUENCE</scope>
    <source>
        <strain evidence="9">KCTC 52957</strain>
    </source>
</reference>
<evidence type="ECO:0000313" key="10">
    <source>
        <dbReference type="Proteomes" id="UP000642488"/>
    </source>
</evidence>
<dbReference type="PANTHER" id="PTHR34582">
    <property type="entry name" value="UPF0702 TRANSMEMBRANE PROTEIN YCAP"/>
    <property type="match status" value="1"/>
</dbReference>
<dbReference type="Pfam" id="PF04239">
    <property type="entry name" value="DUF421"/>
    <property type="match status" value="1"/>
</dbReference>
<feature type="transmembrane region" description="Helical" evidence="7">
    <location>
        <begin position="6"/>
        <end position="23"/>
    </location>
</feature>
<dbReference type="InterPro" id="IPR023090">
    <property type="entry name" value="UPF0702_alpha/beta_dom_sf"/>
</dbReference>
<accession>A0A934MFH5</accession>
<feature type="domain" description="YetF C-terminal" evidence="8">
    <location>
        <begin position="85"/>
        <end position="150"/>
    </location>
</feature>
<evidence type="ECO:0000313" key="9">
    <source>
        <dbReference type="EMBL" id="MBJ3761464.1"/>
    </source>
</evidence>
<evidence type="ECO:0000259" key="8">
    <source>
        <dbReference type="Pfam" id="PF04239"/>
    </source>
</evidence>
<gene>
    <name evidence="9" type="ORF">ILP92_01690</name>
</gene>
<evidence type="ECO:0000256" key="7">
    <source>
        <dbReference type="SAM" id="Phobius"/>
    </source>
</evidence>
<feature type="transmembrane region" description="Helical" evidence="7">
    <location>
        <begin position="59"/>
        <end position="76"/>
    </location>
</feature>
<evidence type="ECO:0000256" key="3">
    <source>
        <dbReference type="ARBA" id="ARBA00022475"/>
    </source>
</evidence>
<name>A0A934MFH5_9RHOB</name>
<proteinExistence type="inferred from homology"/>
<dbReference type="Gene3D" id="3.30.240.20">
    <property type="entry name" value="bsu07140 like domains"/>
    <property type="match status" value="1"/>
</dbReference>
<dbReference type="RefSeq" id="WP_198914626.1">
    <property type="nucleotide sequence ID" value="NZ_JAEKPD010000001.1"/>
</dbReference>
<keyword evidence="10" id="KW-1185">Reference proteome</keyword>
<dbReference type="AlphaFoldDB" id="A0A934MFH5"/>
<evidence type="ECO:0000256" key="1">
    <source>
        <dbReference type="ARBA" id="ARBA00004651"/>
    </source>
</evidence>
<keyword evidence="6 7" id="KW-0472">Membrane</keyword>
<comment type="subcellular location">
    <subcellularLocation>
        <location evidence="1">Cell membrane</location>
        <topology evidence="1">Multi-pass membrane protein</topology>
    </subcellularLocation>
</comment>
<evidence type="ECO:0000256" key="5">
    <source>
        <dbReference type="ARBA" id="ARBA00022989"/>
    </source>
</evidence>
<evidence type="ECO:0000256" key="4">
    <source>
        <dbReference type="ARBA" id="ARBA00022692"/>
    </source>
</evidence>
<dbReference type="InterPro" id="IPR007353">
    <property type="entry name" value="DUF421"/>
</dbReference>
<comment type="caution">
    <text evidence="9">The sequence shown here is derived from an EMBL/GenBank/DDBJ whole genome shotgun (WGS) entry which is preliminary data.</text>
</comment>
<organism evidence="9 10">
    <name type="scientific">Palleronia pontilimi</name>
    <dbReference type="NCBI Taxonomy" id="1964209"/>
    <lineage>
        <taxon>Bacteria</taxon>
        <taxon>Pseudomonadati</taxon>
        <taxon>Pseudomonadota</taxon>
        <taxon>Alphaproteobacteria</taxon>
        <taxon>Rhodobacterales</taxon>
        <taxon>Roseobacteraceae</taxon>
        <taxon>Palleronia</taxon>
    </lineage>
</organism>
<dbReference type="EMBL" id="JAEKPD010000001">
    <property type="protein sequence ID" value="MBJ3761464.1"/>
    <property type="molecule type" value="Genomic_DNA"/>
</dbReference>
<dbReference type="GO" id="GO:0005886">
    <property type="term" value="C:plasma membrane"/>
    <property type="evidence" value="ECO:0007669"/>
    <property type="project" value="UniProtKB-SubCell"/>
</dbReference>
<evidence type="ECO:0000256" key="6">
    <source>
        <dbReference type="ARBA" id="ARBA00023136"/>
    </source>
</evidence>
<keyword evidence="4 7" id="KW-0812">Transmembrane</keyword>
<keyword evidence="5 7" id="KW-1133">Transmembrane helix</keyword>
<dbReference type="Proteomes" id="UP000642488">
    <property type="component" value="Unassembled WGS sequence"/>
</dbReference>
<comment type="similarity">
    <text evidence="2">Belongs to the UPF0702 family.</text>
</comment>
<dbReference type="PANTHER" id="PTHR34582:SF6">
    <property type="entry name" value="UPF0702 TRANSMEMBRANE PROTEIN YCAP"/>
    <property type="match status" value="1"/>
</dbReference>
<protein>
    <submittedName>
        <fullName evidence="9">DUF421 domain-containing protein</fullName>
    </submittedName>
</protein>
<evidence type="ECO:0000256" key="2">
    <source>
        <dbReference type="ARBA" id="ARBA00006448"/>
    </source>
</evidence>